<name>A0AAV7U2J6_PLEWA</name>
<gene>
    <name evidence="2" type="ORF">NDU88_007121</name>
</gene>
<dbReference type="EMBL" id="JANPWB010000006">
    <property type="protein sequence ID" value="KAJ1181922.1"/>
    <property type="molecule type" value="Genomic_DNA"/>
</dbReference>
<protein>
    <submittedName>
        <fullName evidence="2">Uncharacterized protein</fullName>
    </submittedName>
</protein>
<dbReference type="AlphaFoldDB" id="A0AAV7U2J6"/>
<evidence type="ECO:0000256" key="1">
    <source>
        <dbReference type="SAM" id="MobiDB-lite"/>
    </source>
</evidence>
<evidence type="ECO:0000313" key="2">
    <source>
        <dbReference type="EMBL" id="KAJ1181922.1"/>
    </source>
</evidence>
<proteinExistence type="predicted"/>
<dbReference type="Proteomes" id="UP001066276">
    <property type="component" value="Chromosome 3_2"/>
</dbReference>
<evidence type="ECO:0000313" key="3">
    <source>
        <dbReference type="Proteomes" id="UP001066276"/>
    </source>
</evidence>
<feature type="compositionally biased region" description="Basic and acidic residues" evidence="1">
    <location>
        <begin position="141"/>
        <end position="161"/>
    </location>
</feature>
<feature type="region of interest" description="Disordered" evidence="1">
    <location>
        <begin position="108"/>
        <end position="161"/>
    </location>
</feature>
<accession>A0AAV7U2J6</accession>
<organism evidence="2 3">
    <name type="scientific">Pleurodeles waltl</name>
    <name type="common">Iberian ribbed newt</name>
    <dbReference type="NCBI Taxonomy" id="8319"/>
    <lineage>
        <taxon>Eukaryota</taxon>
        <taxon>Metazoa</taxon>
        <taxon>Chordata</taxon>
        <taxon>Craniata</taxon>
        <taxon>Vertebrata</taxon>
        <taxon>Euteleostomi</taxon>
        <taxon>Amphibia</taxon>
        <taxon>Batrachia</taxon>
        <taxon>Caudata</taxon>
        <taxon>Salamandroidea</taxon>
        <taxon>Salamandridae</taxon>
        <taxon>Pleurodelinae</taxon>
        <taxon>Pleurodeles</taxon>
    </lineage>
</organism>
<reference evidence="2" key="1">
    <citation type="journal article" date="2022" name="bioRxiv">
        <title>Sequencing and chromosome-scale assembly of the giantPleurodeles waltlgenome.</title>
        <authorList>
            <person name="Brown T."/>
            <person name="Elewa A."/>
            <person name="Iarovenko S."/>
            <person name="Subramanian E."/>
            <person name="Araus A.J."/>
            <person name="Petzold A."/>
            <person name="Susuki M."/>
            <person name="Suzuki K.-i.T."/>
            <person name="Hayashi T."/>
            <person name="Toyoda A."/>
            <person name="Oliveira C."/>
            <person name="Osipova E."/>
            <person name="Leigh N.D."/>
            <person name="Simon A."/>
            <person name="Yun M.H."/>
        </authorList>
    </citation>
    <scope>NUCLEOTIDE SEQUENCE</scope>
    <source>
        <strain evidence="2">20211129_DDA</strain>
        <tissue evidence="2">Liver</tissue>
    </source>
</reference>
<keyword evidence="3" id="KW-1185">Reference proteome</keyword>
<sequence length="161" mass="17575">MGCKLRPSNGPLDKVQLMPRSLREGRLSVVLEWALTLSTGDTQRDIKVVAGRVTTTSPSLTAAPVSQLAWPRDNFAASTLGRGAWSGHDQRWAPRRWAAWRGWRRRGHTEGLPTITGPGAGDQQHGTAASLRGGCTLSPEQPRRAEDKIEACGETVRRSLE</sequence>
<comment type="caution">
    <text evidence="2">The sequence shown here is derived from an EMBL/GenBank/DDBJ whole genome shotgun (WGS) entry which is preliminary data.</text>
</comment>